<accession>A0AAX6MLS0</accession>
<sequence length="66" mass="7082">MKNEAIDVSSHTSPLGTFTGFEHEASAASSQTMIRISGGKDERRTMVGRGLGADDELADWKEGIDI</sequence>
<comment type="caution">
    <text evidence="2">The sequence shown here is derived from an EMBL/GenBank/DDBJ whole genome shotgun (WGS) entry which is preliminary data.</text>
</comment>
<feature type="region of interest" description="Disordered" evidence="1">
    <location>
        <begin position="1"/>
        <end position="48"/>
    </location>
</feature>
<dbReference type="AlphaFoldDB" id="A0AAX6MLS0"/>
<dbReference type="Proteomes" id="UP001369815">
    <property type="component" value="Unassembled WGS sequence"/>
</dbReference>
<evidence type="ECO:0000256" key="1">
    <source>
        <dbReference type="SAM" id="MobiDB-lite"/>
    </source>
</evidence>
<evidence type="ECO:0000313" key="2">
    <source>
        <dbReference type="EMBL" id="KAK6953588.1"/>
    </source>
</evidence>
<gene>
    <name evidence="2" type="ORF">Daesc_005893</name>
</gene>
<keyword evidence="3" id="KW-1185">Reference proteome</keyword>
<evidence type="ECO:0000313" key="3">
    <source>
        <dbReference type="Proteomes" id="UP001369815"/>
    </source>
</evidence>
<protein>
    <submittedName>
        <fullName evidence="2">Uncharacterized protein</fullName>
    </submittedName>
</protein>
<reference evidence="2 3" key="1">
    <citation type="journal article" date="2024" name="Front Chem Biol">
        <title>Unveiling the potential of Daldinia eschscholtzii MFLUCC 19-0629 through bioactivity and bioinformatics studies for enhanced sustainable agriculture production.</title>
        <authorList>
            <person name="Brooks S."/>
            <person name="Weaver J.A."/>
            <person name="Klomchit A."/>
            <person name="Alharthi S.A."/>
            <person name="Onlamun T."/>
            <person name="Nurani R."/>
            <person name="Vong T.K."/>
            <person name="Alberti F."/>
            <person name="Greco C."/>
        </authorList>
    </citation>
    <scope>NUCLEOTIDE SEQUENCE [LARGE SCALE GENOMIC DNA]</scope>
    <source>
        <strain evidence="2">MFLUCC 19-0629</strain>
    </source>
</reference>
<dbReference type="EMBL" id="JBANMG010000005">
    <property type="protein sequence ID" value="KAK6953588.1"/>
    <property type="molecule type" value="Genomic_DNA"/>
</dbReference>
<name>A0AAX6MLS0_9PEZI</name>
<proteinExistence type="predicted"/>
<organism evidence="2 3">
    <name type="scientific">Daldinia eschscholtzii</name>
    <dbReference type="NCBI Taxonomy" id="292717"/>
    <lineage>
        <taxon>Eukaryota</taxon>
        <taxon>Fungi</taxon>
        <taxon>Dikarya</taxon>
        <taxon>Ascomycota</taxon>
        <taxon>Pezizomycotina</taxon>
        <taxon>Sordariomycetes</taxon>
        <taxon>Xylariomycetidae</taxon>
        <taxon>Xylariales</taxon>
        <taxon>Hypoxylaceae</taxon>
        <taxon>Daldinia</taxon>
    </lineage>
</organism>